<dbReference type="Pfam" id="PF09335">
    <property type="entry name" value="VTT_dom"/>
    <property type="match status" value="1"/>
</dbReference>
<dbReference type="InterPro" id="IPR032816">
    <property type="entry name" value="VTT_dom"/>
</dbReference>
<accession>A0A0F3GVY7</accession>
<evidence type="ECO:0000256" key="5">
    <source>
        <dbReference type="ARBA" id="ARBA00022989"/>
    </source>
</evidence>
<dbReference type="EMBL" id="LACI01000726">
    <property type="protein sequence ID" value="KJU86137.1"/>
    <property type="molecule type" value="Genomic_DNA"/>
</dbReference>
<feature type="transmembrane region" description="Helical" evidence="7">
    <location>
        <begin position="71"/>
        <end position="90"/>
    </location>
</feature>
<gene>
    <name evidence="9" type="ORF">MBAV_001662</name>
    <name evidence="10" type="ORF">MBAV_001669</name>
</gene>
<dbReference type="PATRIC" id="fig|29290.4.peg.2199"/>
<reference evidence="10 11" key="1">
    <citation type="submission" date="2015-02" db="EMBL/GenBank/DDBJ databases">
        <title>Single-cell genomics of uncultivated deep-branching MTB reveals a conserved set of magnetosome genes.</title>
        <authorList>
            <person name="Kolinko S."/>
            <person name="Richter M."/>
            <person name="Glockner F.O."/>
            <person name="Brachmann A."/>
            <person name="Schuler D."/>
        </authorList>
    </citation>
    <scope>NUCLEOTIDE SEQUENCE [LARGE SCALE GENOMIC DNA]</scope>
    <source>
        <strain evidence="10">TM-1</strain>
    </source>
</reference>
<dbReference type="AlphaFoldDB" id="A0A0F3GVY7"/>
<evidence type="ECO:0000256" key="4">
    <source>
        <dbReference type="ARBA" id="ARBA00022692"/>
    </source>
</evidence>
<evidence type="ECO:0000256" key="2">
    <source>
        <dbReference type="ARBA" id="ARBA00010792"/>
    </source>
</evidence>
<dbReference type="PANTHER" id="PTHR30353:SF0">
    <property type="entry name" value="TRANSMEMBRANE PROTEIN"/>
    <property type="match status" value="1"/>
</dbReference>
<dbReference type="PANTHER" id="PTHR30353">
    <property type="entry name" value="INNER MEMBRANE PROTEIN DEDA-RELATED"/>
    <property type="match status" value="1"/>
</dbReference>
<dbReference type="EMBL" id="LACI01000726">
    <property type="protein sequence ID" value="KJU86144.1"/>
    <property type="molecule type" value="Genomic_DNA"/>
</dbReference>
<evidence type="ECO:0000256" key="6">
    <source>
        <dbReference type="ARBA" id="ARBA00023136"/>
    </source>
</evidence>
<feature type="transmembrane region" description="Helical" evidence="7">
    <location>
        <begin position="44"/>
        <end position="64"/>
    </location>
</feature>
<comment type="subcellular location">
    <subcellularLocation>
        <location evidence="1 7">Cell membrane</location>
        <topology evidence="1 7">Multi-pass membrane protein</topology>
    </subcellularLocation>
</comment>
<dbReference type="InterPro" id="IPR058127">
    <property type="entry name" value="DedA"/>
</dbReference>
<proteinExistence type="inferred from homology"/>
<feature type="transmembrane region" description="Helical" evidence="7">
    <location>
        <begin position="154"/>
        <end position="176"/>
    </location>
</feature>
<evidence type="ECO:0000256" key="7">
    <source>
        <dbReference type="RuleBase" id="RU367016"/>
    </source>
</evidence>
<keyword evidence="4 7" id="KW-0812">Transmembrane</keyword>
<sequence>MQMIKTLFEVVMHLDKHLYDLVGSYGGWTYAILFAIIFCETGLVVTPFLPGDSLLFAAGALAAITPIKIHWLLILLSLAAIIGDTLNYWIGYRVGPRVFNKENSRLFNKEHLERTNRFYEKYGAKTIILARFVPIIRTFAPFVAGIGKMTYGRFITYNVVGGLLWITLLLLAGYFFGNIPVVKKNFTIVIFAIIIISVMPAVYEYLKSRYGKSD</sequence>
<comment type="caution">
    <text evidence="10">The sequence shown here is derived from an EMBL/GenBank/DDBJ whole genome shotgun (WGS) entry which is preliminary data.</text>
</comment>
<dbReference type="GO" id="GO:0005886">
    <property type="term" value="C:plasma membrane"/>
    <property type="evidence" value="ECO:0007669"/>
    <property type="project" value="UniProtKB-SubCell"/>
</dbReference>
<comment type="similarity">
    <text evidence="2 7">Belongs to the DedA family.</text>
</comment>
<dbReference type="InterPro" id="IPR032818">
    <property type="entry name" value="DedA-like"/>
</dbReference>
<keyword evidence="11" id="KW-1185">Reference proteome</keyword>
<feature type="transmembrane region" description="Helical" evidence="7">
    <location>
        <begin position="188"/>
        <end position="206"/>
    </location>
</feature>
<name>A0A0F3GVY7_9BACT</name>
<dbReference type="Proteomes" id="UP000033423">
    <property type="component" value="Unassembled WGS sequence"/>
</dbReference>
<evidence type="ECO:0000256" key="1">
    <source>
        <dbReference type="ARBA" id="ARBA00004651"/>
    </source>
</evidence>
<evidence type="ECO:0000313" key="11">
    <source>
        <dbReference type="Proteomes" id="UP000033423"/>
    </source>
</evidence>
<evidence type="ECO:0000313" key="9">
    <source>
        <dbReference type="EMBL" id="KJU86137.1"/>
    </source>
</evidence>
<organism evidence="10 11">
    <name type="scientific">Candidatus Magnetobacterium bavaricum</name>
    <dbReference type="NCBI Taxonomy" id="29290"/>
    <lineage>
        <taxon>Bacteria</taxon>
        <taxon>Pseudomonadati</taxon>
        <taxon>Nitrospirota</taxon>
        <taxon>Thermodesulfovibrionia</taxon>
        <taxon>Thermodesulfovibrionales</taxon>
        <taxon>Candidatus Magnetobacteriaceae</taxon>
        <taxon>Candidatus Magnetobacterium</taxon>
    </lineage>
</organism>
<keyword evidence="6 7" id="KW-0472">Membrane</keyword>
<protein>
    <submittedName>
        <fullName evidence="10">Protein dedA</fullName>
    </submittedName>
</protein>
<feature type="domain" description="VTT" evidence="8">
    <location>
        <begin position="49"/>
        <end position="174"/>
    </location>
</feature>
<feature type="transmembrane region" description="Helical" evidence="7">
    <location>
        <begin position="127"/>
        <end position="147"/>
    </location>
</feature>
<keyword evidence="3 7" id="KW-1003">Cell membrane</keyword>
<evidence type="ECO:0000313" key="10">
    <source>
        <dbReference type="EMBL" id="KJU86144.1"/>
    </source>
</evidence>
<evidence type="ECO:0000259" key="8">
    <source>
        <dbReference type="Pfam" id="PF09335"/>
    </source>
</evidence>
<keyword evidence="5 7" id="KW-1133">Transmembrane helix</keyword>
<feature type="transmembrane region" description="Helical" evidence="7">
    <location>
        <begin position="21"/>
        <end position="38"/>
    </location>
</feature>
<dbReference type="NCBIfam" id="NF008102">
    <property type="entry name" value="PRK10847.1"/>
    <property type="match status" value="1"/>
</dbReference>
<evidence type="ECO:0000256" key="3">
    <source>
        <dbReference type="ARBA" id="ARBA00022475"/>
    </source>
</evidence>